<dbReference type="InterPro" id="IPR011990">
    <property type="entry name" value="TPR-like_helical_dom_sf"/>
</dbReference>
<dbReference type="RefSeq" id="WP_091207586.1">
    <property type="nucleotide sequence ID" value="NZ_FOCL01000001.1"/>
</dbReference>
<dbReference type="Proteomes" id="UP000198942">
    <property type="component" value="Unassembled WGS sequence"/>
</dbReference>
<protein>
    <submittedName>
        <fullName evidence="2">SusD family protein</fullName>
    </submittedName>
</protein>
<gene>
    <name evidence="2" type="ORF">SAMN05192574_101676</name>
</gene>
<dbReference type="Pfam" id="PF14322">
    <property type="entry name" value="SusD-like_3"/>
    <property type="match status" value="1"/>
</dbReference>
<evidence type="ECO:0000259" key="1">
    <source>
        <dbReference type="Pfam" id="PF14322"/>
    </source>
</evidence>
<accession>A0A1H8AUZ1</accession>
<dbReference type="STRING" id="551995.SAMN05192574_101676"/>
<keyword evidence="3" id="KW-1185">Reference proteome</keyword>
<dbReference type="OrthoDB" id="653598at2"/>
<feature type="domain" description="SusD-like N-terminal" evidence="1">
    <location>
        <begin position="31"/>
        <end position="234"/>
    </location>
</feature>
<dbReference type="SUPFAM" id="SSF48452">
    <property type="entry name" value="TPR-like"/>
    <property type="match status" value="1"/>
</dbReference>
<dbReference type="InterPro" id="IPR033985">
    <property type="entry name" value="SusD-like_N"/>
</dbReference>
<dbReference type="EMBL" id="FOCL01000001">
    <property type="protein sequence ID" value="SEM74540.1"/>
    <property type="molecule type" value="Genomic_DNA"/>
</dbReference>
<name>A0A1H8AUZ1_9SPHI</name>
<evidence type="ECO:0000313" key="2">
    <source>
        <dbReference type="EMBL" id="SEM74540.1"/>
    </source>
</evidence>
<reference evidence="3" key="1">
    <citation type="submission" date="2016-10" db="EMBL/GenBank/DDBJ databases">
        <authorList>
            <person name="Varghese N."/>
            <person name="Submissions S."/>
        </authorList>
    </citation>
    <scope>NUCLEOTIDE SEQUENCE [LARGE SCALE GENOMIC DNA]</scope>
    <source>
        <strain evidence="3">Gh-48</strain>
    </source>
</reference>
<dbReference type="Gene3D" id="1.25.40.390">
    <property type="match status" value="1"/>
</dbReference>
<organism evidence="2 3">
    <name type="scientific">Mucilaginibacter gossypiicola</name>
    <dbReference type="NCBI Taxonomy" id="551995"/>
    <lineage>
        <taxon>Bacteria</taxon>
        <taxon>Pseudomonadati</taxon>
        <taxon>Bacteroidota</taxon>
        <taxon>Sphingobacteriia</taxon>
        <taxon>Sphingobacteriales</taxon>
        <taxon>Sphingobacteriaceae</taxon>
        <taxon>Mucilaginibacter</taxon>
    </lineage>
</organism>
<sequence length="468" mass="52525">MTILYTSKYKRILFSICVLSLIINACKKQDDWLNVKSIKSDVTPKTMADFQAILDNATQFNTYGSIIGLMGTDNLYVPDVNLDAEPQLERNTYLWAKDIYQGATAYDWYYLYQSVEYANVVLDGLSKLKNLDGNQVQADNIKGQALFFRSFAFYQLSQLYCKPYNKATATVDAGIPVRLTLDVNVKVSRGNVQQCYDQMIGDLKLAISLLATSPLYKTRPAKPVANGLLAKVYLSMGDYLNAFNYADAALKLNGDLLDFNTLSQTSTAPFPTFAQGNGEIGFYAYCYGTSMTVNASYALGKIDPNFYNTYDDSDLRRGLFFTTDGKGFYRPKAGFAARANNFCGIANDEIYLIRSESAARTANTVSALADLNLLLQKRITTAAFKPFTDTDPEALLSKILSERRKELPLTGNIRWEDLRRLNQDPRFAKTLQRTYKGVTYTLAPNDNRYVLPLPVDEILLQGLQQNPR</sequence>
<evidence type="ECO:0000313" key="3">
    <source>
        <dbReference type="Proteomes" id="UP000198942"/>
    </source>
</evidence>
<proteinExistence type="predicted"/>
<dbReference type="AlphaFoldDB" id="A0A1H8AUZ1"/>